<reference evidence="1 2" key="1">
    <citation type="submission" date="2019-03" db="EMBL/GenBank/DDBJ databases">
        <title>First draft genome of Liparis tanakae, snailfish: a comprehensive survey of snailfish specific genes.</title>
        <authorList>
            <person name="Kim W."/>
            <person name="Song I."/>
            <person name="Jeong J.-H."/>
            <person name="Kim D."/>
            <person name="Kim S."/>
            <person name="Ryu S."/>
            <person name="Song J.Y."/>
            <person name="Lee S.K."/>
        </authorList>
    </citation>
    <scope>NUCLEOTIDE SEQUENCE [LARGE SCALE GENOMIC DNA]</scope>
    <source>
        <tissue evidence="1">Muscle</tissue>
    </source>
</reference>
<gene>
    <name evidence="1" type="ORF">EYF80_057109</name>
</gene>
<name>A0A4Z2EV96_9TELE</name>
<proteinExistence type="predicted"/>
<comment type="caution">
    <text evidence="1">The sequence shown here is derived from an EMBL/GenBank/DDBJ whole genome shotgun (WGS) entry which is preliminary data.</text>
</comment>
<dbReference type="Proteomes" id="UP000314294">
    <property type="component" value="Unassembled WGS sequence"/>
</dbReference>
<protein>
    <submittedName>
        <fullName evidence="1">Uncharacterized protein</fullName>
    </submittedName>
</protein>
<keyword evidence="2" id="KW-1185">Reference proteome</keyword>
<evidence type="ECO:0000313" key="1">
    <source>
        <dbReference type="EMBL" id="TNN32729.1"/>
    </source>
</evidence>
<sequence length="252" mass="28418">MAEARFLLRNRTPVSLTTNILILGFGMNDRASSSTTKLDRNFGELLEMARATFPYAQIRLPFFNIYPTLTQREVTNLRYLTLIKGTPNPISALDTGLFATTRDEVHWTPDTARSMWAHWRNSMEVRPAAGTNPKGESVINLSATFCLDSVQQGLLERGLSFIPTVGESAKQQEELAMQLKAYHRRLKLHALFGNSRGDRKTPTLSVGIGLGTQVLEEHYEEIIVETKEGLRRMAGVDHQQAWEVAIKWMGKK</sequence>
<evidence type="ECO:0000313" key="2">
    <source>
        <dbReference type="Proteomes" id="UP000314294"/>
    </source>
</evidence>
<organism evidence="1 2">
    <name type="scientific">Liparis tanakae</name>
    <name type="common">Tanaka's snailfish</name>
    <dbReference type="NCBI Taxonomy" id="230148"/>
    <lineage>
        <taxon>Eukaryota</taxon>
        <taxon>Metazoa</taxon>
        <taxon>Chordata</taxon>
        <taxon>Craniata</taxon>
        <taxon>Vertebrata</taxon>
        <taxon>Euteleostomi</taxon>
        <taxon>Actinopterygii</taxon>
        <taxon>Neopterygii</taxon>
        <taxon>Teleostei</taxon>
        <taxon>Neoteleostei</taxon>
        <taxon>Acanthomorphata</taxon>
        <taxon>Eupercaria</taxon>
        <taxon>Perciformes</taxon>
        <taxon>Cottioidei</taxon>
        <taxon>Cottales</taxon>
        <taxon>Liparidae</taxon>
        <taxon>Liparis</taxon>
    </lineage>
</organism>
<dbReference type="AlphaFoldDB" id="A0A4Z2EV96"/>
<accession>A0A4Z2EV96</accession>
<dbReference type="EMBL" id="SRLO01002525">
    <property type="protein sequence ID" value="TNN32729.1"/>
    <property type="molecule type" value="Genomic_DNA"/>
</dbReference>